<feature type="transmembrane region" description="Helical" evidence="4">
    <location>
        <begin position="6"/>
        <end position="22"/>
    </location>
</feature>
<dbReference type="Proteomes" id="UP001595715">
    <property type="component" value="Unassembled WGS sequence"/>
</dbReference>
<dbReference type="PANTHER" id="PTHR10272:SF0">
    <property type="entry name" value="PLATELET-ACTIVATING FACTOR ACETYLHYDROLASE"/>
    <property type="match status" value="1"/>
</dbReference>
<keyword evidence="3" id="KW-0443">Lipid metabolism</keyword>
<feature type="transmembrane region" description="Helical" evidence="4">
    <location>
        <begin position="84"/>
        <end position="106"/>
    </location>
</feature>
<evidence type="ECO:0000313" key="5">
    <source>
        <dbReference type="EMBL" id="MFC4101170.1"/>
    </source>
</evidence>
<protein>
    <submittedName>
        <fullName evidence="5">Alpha/beta hydrolase family protein</fullName>
    </submittedName>
</protein>
<dbReference type="RefSeq" id="WP_377719795.1">
    <property type="nucleotide sequence ID" value="NZ_JBHSAM010000028.1"/>
</dbReference>
<dbReference type="EMBL" id="JBHSAM010000028">
    <property type="protein sequence ID" value="MFC4101170.1"/>
    <property type="molecule type" value="Genomic_DNA"/>
</dbReference>
<comment type="caution">
    <text evidence="5">The sequence shown here is derived from an EMBL/GenBank/DDBJ whole genome shotgun (WGS) entry which is preliminary data.</text>
</comment>
<dbReference type="Gene3D" id="3.40.50.1820">
    <property type="entry name" value="alpha/beta hydrolase"/>
    <property type="match status" value="1"/>
</dbReference>
<dbReference type="SUPFAM" id="SSF53474">
    <property type="entry name" value="alpha/beta-Hydrolases"/>
    <property type="match status" value="1"/>
</dbReference>
<evidence type="ECO:0000256" key="3">
    <source>
        <dbReference type="ARBA" id="ARBA00023098"/>
    </source>
</evidence>
<reference evidence="6" key="1">
    <citation type="journal article" date="2019" name="Int. J. Syst. Evol. Microbiol.">
        <title>The Global Catalogue of Microorganisms (GCM) 10K type strain sequencing project: providing services to taxonomists for standard genome sequencing and annotation.</title>
        <authorList>
            <consortium name="The Broad Institute Genomics Platform"/>
            <consortium name="The Broad Institute Genome Sequencing Center for Infectious Disease"/>
            <person name="Wu L."/>
            <person name="Ma J."/>
        </authorList>
    </citation>
    <scope>NUCLEOTIDE SEQUENCE [LARGE SCALE GENOMIC DNA]</scope>
    <source>
        <strain evidence="6">IBRC-M 10987</strain>
    </source>
</reference>
<keyword evidence="4" id="KW-1133">Transmembrane helix</keyword>
<keyword evidence="1 5" id="KW-0378">Hydrolase</keyword>
<gene>
    <name evidence="5" type="ORF">ACFOZ8_16130</name>
</gene>
<dbReference type="PANTHER" id="PTHR10272">
    <property type="entry name" value="PLATELET-ACTIVATING FACTOR ACETYLHYDROLASE"/>
    <property type="match status" value="1"/>
</dbReference>
<evidence type="ECO:0000313" key="6">
    <source>
        <dbReference type="Proteomes" id="UP001595715"/>
    </source>
</evidence>
<keyword evidence="4" id="KW-0812">Transmembrane</keyword>
<feature type="transmembrane region" description="Helical" evidence="4">
    <location>
        <begin position="54"/>
        <end position="72"/>
    </location>
</feature>
<evidence type="ECO:0000256" key="4">
    <source>
        <dbReference type="SAM" id="Phobius"/>
    </source>
</evidence>
<organism evidence="5 6">
    <name type="scientific">Paenibacillus xanthanilyticus</name>
    <dbReference type="NCBI Taxonomy" id="1783531"/>
    <lineage>
        <taxon>Bacteria</taxon>
        <taxon>Bacillati</taxon>
        <taxon>Bacillota</taxon>
        <taxon>Bacilli</taxon>
        <taxon>Bacillales</taxon>
        <taxon>Paenibacillaceae</taxon>
        <taxon>Paenibacillus</taxon>
    </lineage>
</organism>
<sequence length="502" mass="55248">MRLWEGVLLASNLALVILLLIGRPSNTKRRTMWIAAGLSVGALAVHLTMEGYRFQLFASYLAAVLLLAAWGASRNRDSKGRRVFAKTVAICSLPLLLLSGAAAQLIPVFQLPGLPGPYAVGTEIVHAVDASREDLLASQPGTKRELIIQVWYPADDSAKGKRMPFIPDGRQQLAAFADRMNLPQVTLDYLRYVKSRSYEGAAVRREVAGYPLLILNHGYGTTRLLHVEQAESLASRGYVVASIDHTYGNMATVFPDDRVAEYRIDTDRFDESAAYRDQIGKEWANDILFTLAYMEQLSAGEGPNRNFAGVIDTTRVGVLGHSFGGAASYLASADDRIKAGIDMDGTLVGFEGGEALNKPFMWLSTLSTFEMYKKVLRLDESSGAKLDGFGSTPEKYEAMVKLAKAELKHIRELMERKGEMLVAEGAEHYNFTDAPRLSPLLPKTGMTGGMKADRSARLINDVVADFFDRHLKGEPAEAKLLQTYPELEDVKSQFLSESRGLE</sequence>
<accession>A0ABV8K550</accession>
<keyword evidence="4" id="KW-0472">Membrane</keyword>
<evidence type="ECO:0000256" key="2">
    <source>
        <dbReference type="ARBA" id="ARBA00022963"/>
    </source>
</evidence>
<dbReference type="Pfam" id="PF03403">
    <property type="entry name" value="PAF-AH_p_II"/>
    <property type="match status" value="1"/>
</dbReference>
<keyword evidence="6" id="KW-1185">Reference proteome</keyword>
<dbReference type="InterPro" id="IPR029058">
    <property type="entry name" value="AB_hydrolase_fold"/>
</dbReference>
<name>A0ABV8K550_9BACL</name>
<proteinExistence type="predicted"/>
<keyword evidence="2" id="KW-0442">Lipid degradation</keyword>
<dbReference type="GO" id="GO:0016787">
    <property type="term" value="F:hydrolase activity"/>
    <property type="evidence" value="ECO:0007669"/>
    <property type="project" value="UniProtKB-KW"/>
</dbReference>
<feature type="transmembrane region" description="Helical" evidence="4">
    <location>
        <begin position="31"/>
        <end position="48"/>
    </location>
</feature>
<evidence type="ECO:0000256" key="1">
    <source>
        <dbReference type="ARBA" id="ARBA00022801"/>
    </source>
</evidence>